<feature type="transmembrane region" description="Helical" evidence="7">
    <location>
        <begin position="167"/>
        <end position="190"/>
    </location>
</feature>
<evidence type="ECO:0000256" key="5">
    <source>
        <dbReference type="ARBA" id="ARBA00022989"/>
    </source>
</evidence>
<organism evidence="9 10">
    <name type="scientific">Parageobacillus genomosp. 1</name>
    <dbReference type="NCBI Taxonomy" id="1295642"/>
    <lineage>
        <taxon>Bacteria</taxon>
        <taxon>Bacillati</taxon>
        <taxon>Bacillota</taxon>
        <taxon>Bacilli</taxon>
        <taxon>Bacillales</taxon>
        <taxon>Anoxybacillaceae</taxon>
        <taxon>Parageobacillus</taxon>
    </lineage>
</organism>
<evidence type="ECO:0000313" key="9">
    <source>
        <dbReference type="EMBL" id="EZP78856.1"/>
    </source>
</evidence>
<dbReference type="SUPFAM" id="SSF161098">
    <property type="entry name" value="MetI-like"/>
    <property type="match status" value="1"/>
</dbReference>
<dbReference type="Proteomes" id="UP000023566">
    <property type="component" value="Chromosome"/>
</dbReference>
<feature type="transmembrane region" description="Helical" evidence="7">
    <location>
        <begin position="12"/>
        <end position="30"/>
    </location>
</feature>
<keyword evidence="2" id="KW-0813">Transport</keyword>
<dbReference type="GO" id="GO:0005886">
    <property type="term" value="C:plasma membrane"/>
    <property type="evidence" value="ECO:0007669"/>
    <property type="project" value="UniProtKB-SubCell"/>
</dbReference>
<feature type="transmembrane region" description="Helical" evidence="7">
    <location>
        <begin position="85"/>
        <end position="112"/>
    </location>
</feature>
<dbReference type="AlphaFoldDB" id="A0ABC9VJ63"/>
<evidence type="ECO:0000256" key="1">
    <source>
        <dbReference type="ARBA" id="ARBA00004651"/>
    </source>
</evidence>
<dbReference type="InterPro" id="IPR035906">
    <property type="entry name" value="MetI-like_sf"/>
</dbReference>
<dbReference type="RefSeq" id="WP_043903840.1">
    <property type="nucleotide sequence ID" value="NZ_CM002692.1"/>
</dbReference>
<gene>
    <name evidence="9" type="ORF">H839_03271</name>
</gene>
<protein>
    <submittedName>
        <fullName evidence="9">Binding-protein-dependent transport system inner membrane protein</fullName>
    </submittedName>
</protein>
<keyword evidence="6 7" id="KW-0472">Membrane</keyword>
<evidence type="ECO:0000256" key="7">
    <source>
        <dbReference type="SAM" id="Phobius"/>
    </source>
</evidence>
<feature type="transmembrane region" description="Helical" evidence="7">
    <location>
        <begin position="231"/>
        <end position="257"/>
    </location>
</feature>
<dbReference type="InterPro" id="IPR000515">
    <property type="entry name" value="MetI-like"/>
</dbReference>
<evidence type="ECO:0000256" key="3">
    <source>
        <dbReference type="ARBA" id="ARBA00022475"/>
    </source>
</evidence>
<reference evidence="9 10" key="1">
    <citation type="journal article" date="2014" name="Appl. Microbiol. Biotechnol.">
        <title>Transformable facultative thermophile Geobacillus stearothermophilus NUB3621 as a host strain for metabolic engineering.</title>
        <authorList>
            <person name="Blanchard K."/>
            <person name="Robic S."/>
            <person name="Matsumura I."/>
        </authorList>
    </citation>
    <scope>NUCLEOTIDE SEQUENCE [LARGE SCALE GENOMIC DNA]</scope>
    <source>
        <strain evidence="9 10">NUB3621</strain>
    </source>
</reference>
<keyword evidence="10" id="KW-1185">Reference proteome</keyword>
<dbReference type="PANTHER" id="PTHR30465">
    <property type="entry name" value="INNER MEMBRANE ABC TRANSPORTER"/>
    <property type="match status" value="1"/>
</dbReference>
<proteinExistence type="predicted"/>
<evidence type="ECO:0000256" key="6">
    <source>
        <dbReference type="ARBA" id="ARBA00023136"/>
    </source>
</evidence>
<evidence type="ECO:0000256" key="2">
    <source>
        <dbReference type="ARBA" id="ARBA00022448"/>
    </source>
</evidence>
<name>A0ABC9VJ63_9BACL</name>
<evidence type="ECO:0000256" key="4">
    <source>
        <dbReference type="ARBA" id="ARBA00022692"/>
    </source>
</evidence>
<feature type="transmembrane region" description="Helical" evidence="7">
    <location>
        <begin position="124"/>
        <end position="147"/>
    </location>
</feature>
<dbReference type="EMBL" id="AOTZ01000002">
    <property type="protein sequence ID" value="EZP78856.1"/>
    <property type="molecule type" value="Genomic_DNA"/>
</dbReference>
<dbReference type="Pfam" id="PF00528">
    <property type="entry name" value="BPD_transp_1"/>
    <property type="match status" value="1"/>
</dbReference>
<keyword evidence="3" id="KW-1003">Cell membrane</keyword>
<accession>A0ABC9VJ63</accession>
<evidence type="ECO:0000259" key="8">
    <source>
        <dbReference type="Pfam" id="PF00528"/>
    </source>
</evidence>
<dbReference type="PANTHER" id="PTHR30465:SF44">
    <property type="entry name" value="ABC-TYPE DIPEPTIDE_OLIGOPEPTIDE TRANSPORT SYSTEM, PERMEASE COMPONENT"/>
    <property type="match status" value="1"/>
</dbReference>
<comment type="subcellular location">
    <subcellularLocation>
        <location evidence="1">Cell membrane</location>
        <topology evidence="1">Multi-pass membrane protein</topology>
    </subcellularLocation>
</comment>
<sequence>MHDFWVKKLLEFSVTIAVIVFSSYVVFYAIPNFQKEGSLPFLYYADAHYSFFDYVKEIASPFDVTFPNYTTGRQTNFFEYIQEPYMYSMTLIVLSLLLTIVCATVLACIYVLSNETMKRMIERISVWMESVPDLLWIFALQLFLVWIFKKTGMEIVAIYAFGDTKAYFLPVLCMTLVPTLHFFRTIVLFAQREQTKPYIEFVYSQGFPKWYIVIFHLLRNTLYHLIHQLRVLFVFMISTLFLVEFAFNIYGFTGFIWKPGFLTPPTLCLWLLLLYVPFFIVFSVMSYFIYRIVGREAYE</sequence>
<comment type="caution">
    <text evidence="9">The sequence shown here is derived from an EMBL/GenBank/DDBJ whole genome shotgun (WGS) entry which is preliminary data.</text>
</comment>
<dbReference type="CDD" id="cd06261">
    <property type="entry name" value="TM_PBP2"/>
    <property type="match status" value="1"/>
</dbReference>
<feature type="domain" description="ABC transmembrane type-1" evidence="8">
    <location>
        <begin position="101"/>
        <end position="295"/>
    </location>
</feature>
<evidence type="ECO:0000313" key="10">
    <source>
        <dbReference type="Proteomes" id="UP000023566"/>
    </source>
</evidence>
<keyword evidence="4 7" id="KW-0812">Transmembrane</keyword>
<keyword evidence="5 7" id="KW-1133">Transmembrane helix</keyword>
<feature type="transmembrane region" description="Helical" evidence="7">
    <location>
        <begin position="269"/>
        <end position="290"/>
    </location>
</feature>